<protein>
    <submittedName>
        <fullName evidence="2">ABC transporter permease</fullName>
    </submittedName>
</protein>
<keyword evidence="1" id="KW-1133">Transmembrane helix</keyword>
<dbReference type="Proteomes" id="UP001629745">
    <property type="component" value="Unassembled WGS sequence"/>
</dbReference>
<feature type="transmembrane region" description="Helical" evidence="1">
    <location>
        <begin position="326"/>
        <end position="347"/>
    </location>
</feature>
<keyword evidence="1" id="KW-0812">Transmembrane</keyword>
<proteinExistence type="predicted"/>
<reference evidence="2 3" key="1">
    <citation type="submission" date="2023-11" db="EMBL/GenBank/DDBJ databases">
        <authorList>
            <person name="Val-Calvo J."/>
            <person name="Scortti M."/>
            <person name="Vazquez-Boland J."/>
        </authorList>
    </citation>
    <scope>NUCLEOTIDE SEQUENCE [LARGE SCALE GENOMIC DNA]</scope>
    <source>
        <strain evidence="2 3">PAM 2766</strain>
    </source>
</reference>
<feature type="transmembrane region" description="Helical" evidence="1">
    <location>
        <begin position="110"/>
        <end position="133"/>
    </location>
</feature>
<organism evidence="2 3">
    <name type="scientific">Rhodococcus parequi</name>
    <dbReference type="NCBI Taxonomy" id="3137122"/>
    <lineage>
        <taxon>Bacteria</taxon>
        <taxon>Bacillati</taxon>
        <taxon>Actinomycetota</taxon>
        <taxon>Actinomycetes</taxon>
        <taxon>Mycobacteriales</taxon>
        <taxon>Nocardiaceae</taxon>
        <taxon>Rhodococcus</taxon>
    </lineage>
</organism>
<evidence type="ECO:0000313" key="2">
    <source>
        <dbReference type="EMBL" id="MFM1723165.1"/>
    </source>
</evidence>
<feature type="transmembrane region" description="Helical" evidence="1">
    <location>
        <begin position="191"/>
        <end position="211"/>
    </location>
</feature>
<evidence type="ECO:0000313" key="3">
    <source>
        <dbReference type="Proteomes" id="UP001629745"/>
    </source>
</evidence>
<feature type="transmembrane region" description="Helical" evidence="1">
    <location>
        <begin position="12"/>
        <end position="34"/>
    </location>
</feature>
<dbReference type="EMBL" id="JBDLNV010000002">
    <property type="protein sequence ID" value="MFM1723165.1"/>
    <property type="molecule type" value="Genomic_DNA"/>
</dbReference>
<dbReference type="RefSeq" id="WP_420163719.1">
    <property type="nucleotide sequence ID" value="NZ_JBDLNV010000002.1"/>
</dbReference>
<comment type="caution">
    <text evidence="2">The sequence shown here is derived from an EMBL/GenBank/DDBJ whole genome shotgun (WGS) entry which is preliminary data.</text>
</comment>
<name>A0ABW9FEH9_9NOCA</name>
<gene>
    <name evidence="2" type="ORF">ABEU20_001726</name>
</gene>
<evidence type="ECO:0000256" key="1">
    <source>
        <dbReference type="SAM" id="Phobius"/>
    </source>
</evidence>
<keyword evidence="1" id="KW-0472">Membrane</keyword>
<keyword evidence="3" id="KW-1185">Reference proteome</keyword>
<feature type="transmembrane region" description="Helical" evidence="1">
    <location>
        <begin position="163"/>
        <end position="184"/>
    </location>
</feature>
<feature type="transmembrane region" description="Helical" evidence="1">
    <location>
        <begin position="64"/>
        <end position="89"/>
    </location>
</feature>
<accession>A0ABW9FEH9</accession>
<sequence>MIWVTWRQFRTTILAAAGGILALAVVVLICGLGIRGSDRAVPFGTAFGCPKTGDGSAACWSESLITLTTLTTAVLPVVLGALVGVTVFSRDIERGTHVLGLSQSVSRLRWYWSRVLVVFTPITLAAVALGFTLEWARSAAAGPDYAYISTRWYGYSKLTFPQFQASGLAVGAYTLLALILGSLVGLLLRNLLGAMAVTLIAMTALMVGFQLGARPHYASPVVEARSLDSQYRVAYTTDDETIWQLSEGYVDAQGRRAEFDYRKCNQIGENYEWSQRPDETLAAYEAREATMIGMQDREFAACQRAQGLDRYEVRYHPDSLFRRFQVIEASLALMLSALLIIPSLWAVRRLRP</sequence>